<feature type="transmembrane region" description="Helical" evidence="1">
    <location>
        <begin position="209"/>
        <end position="229"/>
    </location>
</feature>
<dbReference type="RefSeq" id="WP_133589188.1">
    <property type="nucleotide sequence ID" value="NZ_SNVV01000003.1"/>
</dbReference>
<feature type="transmembrane region" description="Helical" evidence="1">
    <location>
        <begin position="162"/>
        <end position="182"/>
    </location>
</feature>
<evidence type="ECO:0000313" key="3">
    <source>
        <dbReference type="EMBL" id="TDN55898.1"/>
    </source>
</evidence>
<keyword evidence="1" id="KW-1133">Transmembrane helix</keyword>
<keyword evidence="4" id="KW-1185">Reference proteome</keyword>
<feature type="chain" id="PRO_5020420824" description="4-amino-4-deoxy-L-arabinose transferase-like glycosyltransferase" evidence="2">
    <location>
        <begin position="27"/>
        <end position="536"/>
    </location>
</feature>
<feature type="signal peptide" evidence="2">
    <location>
        <begin position="1"/>
        <end position="26"/>
    </location>
</feature>
<evidence type="ECO:0008006" key="5">
    <source>
        <dbReference type="Google" id="ProtNLM"/>
    </source>
</evidence>
<feature type="transmembrane region" description="Helical" evidence="1">
    <location>
        <begin position="383"/>
        <end position="400"/>
    </location>
</feature>
<reference evidence="3 4" key="1">
    <citation type="submission" date="2019-03" db="EMBL/GenBank/DDBJ databases">
        <title>Genomic Encyclopedia of Type Strains, Phase IV (KMG-IV): sequencing the most valuable type-strain genomes for metagenomic binning, comparative biology and taxonomic classification.</title>
        <authorList>
            <person name="Goeker M."/>
        </authorList>
    </citation>
    <scope>NUCLEOTIDE SEQUENCE [LARGE SCALE GENOMIC DNA]</scope>
    <source>
        <strain evidence="3 4">DSM 12121</strain>
    </source>
</reference>
<dbReference type="Proteomes" id="UP000295129">
    <property type="component" value="Unassembled WGS sequence"/>
</dbReference>
<dbReference type="AlphaFoldDB" id="A0A4R6EF50"/>
<dbReference type="EMBL" id="SNVV01000003">
    <property type="protein sequence ID" value="TDN55898.1"/>
    <property type="molecule type" value="Genomic_DNA"/>
</dbReference>
<feature type="transmembrane region" description="Helical" evidence="1">
    <location>
        <begin position="333"/>
        <end position="351"/>
    </location>
</feature>
<evidence type="ECO:0000256" key="2">
    <source>
        <dbReference type="SAM" id="SignalP"/>
    </source>
</evidence>
<feature type="transmembrane region" description="Helical" evidence="1">
    <location>
        <begin position="257"/>
        <end position="278"/>
    </location>
</feature>
<name>A0A4R6EF50_9RHOO</name>
<organism evidence="3 4">
    <name type="scientific">Azoarcus indigens</name>
    <dbReference type="NCBI Taxonomy" id="29545"/>
    <lineage>
        <taxon>Bacteria</taxon>
        <taxon>Pseudomonadati</taxon>
        <taxon>Pseudomonadota</taxon>
        <taxon>Betaproteobacteria</taxon>
        <taxon>Rhodocyclales</taxon>
        <taxon>Zoogloeaceae</taxon>
        <taxon>Azoarcus</taxon>
    </lineage>
</organism>
<protein>
    <recommendedName>
        <fullName evidence="5">4-amino-4-deoxy-L-arabinose transferase-like glycosyltransferase</fullName>
    </recommendedName>
</protein>
<accession>A0A4R6EF50</accession>
<comment type="caution">
    <text evidence="3">The sequence shown here is derived from an EMBL/GenBank/DDBJ whole genome shotgun (WGS) entry which is preliminary data.</text>
</comment>
<evidence type="ECO:0000313" key="4">
    <source>
        <dbReference type="Proteomes" id="UP000295129"/>
    </source>
</evidence>
<keyword evidence="2" id="KW-0732">Signal</keyword>
<evidence type="ECO:0000256" key="1">
    <source>
        <dbReference type="SAM" id="Phobius"/>
    </source>
</evidence>
<gene>
    <name evidence="3" type="ORF">C7389_103236</name>
</gene>
<proteinExistence type="predicted"/>
<keyword evidence="1" id="KW-0472">Membrane</keyword>
<feature type="transmembrane region" description="Helical" evidence="1">
    <location>
        <begin position="127"/>
        <end position="156"/>
    </location>
</feature>
<keyword evidence="1" id="KW-0812">Transmembrane</keyword>
<dbReference type="OrthoDB" id="9180382at2"/>
<feature type="transmembrane region" description="Helical" evidence="1">
    <location>
        <begin position="96"/>
        <end position="115"/>
    </location>
</feature>
<sequence length="536" mass="59480">MNPARTTTNRLFAACALLLAAFNAFLQNFPGNFSLNGGLFAFSDPFHQGEHFAFAQSLGNSTQAVDALSIHGALDFIPSLIGAQLWGSDHHFIPSYAIYALLGTLAALLLFLVPGAAGDAARRRASLFALALIGGLAVGYRDFFLLISLGAFYGLLTAELRPGWRTALQLLFGLSTAFGLYWSFDRGIAAVVSLGTATLYLAWTDRRFVLPLLSFAAGLVILACLHDVFSPRAFIENVMVLVQTSAQWRYNPSEKTATLTAFALFINLLALGLFWGSHLKGRTLRLHAAEAIALTLLAILFLKIGTNRVDLQHIHSALWVPGILAMRMNHRSIPLHTPLLCVSFLGFVFAVQIGVEFRSYCLPLIAGLILYQFDAQRTAIRRLIKLTFLFALLLVLFSAWKRNSDLESYAWLQSLRAPQSNWQSAEPAMQWVASELLRNKVGCVFDLSNNGIINGLTRLPACSRFIYPVYASAAYEDELIQSLANARPAALVYSSTFWSYRIDGRPMNERFPALDRFILQNYPQQTCEHGYCIRYR</sequence>